<dbReference type="PANTHER" id="PTHR13421">
    <property type="entry name" value="SNRNA-ACTIVATING PROTEIN COMPLEX SUBUNIT 3"/>
    <property type="match status" value="1"/>
</dbReference>
<evidence type="ECO:0000256" key="2">
    <source>
        <dbReference type="ARBA" id="ARBA00010410"/>
    </source>
</evidence>
<keyword evidence="3" id="KW-0805">Transcription regulation</keyword>
<organism evidence="7 8">
    <name type="scientific">Liquidambar formosana</name>
    <name type="common">Formosan gum</name>
    <dbReference type="NCBI Taxonomy" id="63359"/>
    <lineage>
        <taxon>Eukaryota</taxon>
        <taxon>Viridiplantae</taxon>
        <taxon>Streptophyta</taxon>
        <taxon>Embryophyta</taxon>
        <taxon>Tracheophyta</taxon>
        <taxon>Spermatophyta</taxon>
        <taxon>Magnoliopsida</taxon>
        <taxon>eudicotyledons</taxon>
        <taxon>Gunneridae</taxon>
        <taxon>Pentapetalae</taxon>
        <taxon>Saxifragales</taxon>
        <taxon>Altingiaceae</taxon>
        <taxon>Liquidambar</taxon>
    </lineage>
</organism>
<dbReference type="GO" id="GO:0001046">
    <property type="term" value="F:core promoter sequence-specific DNA binding"/>
    <property type="evidence" value="ECO:0007669"/>
    <property type="project" value="TreeGrafter"/>
</dbReference>
<dbReference type="GO" id="GO:0019185">
    <property type="term" value="C:snRNA-activating protein complex"/>
    <property type="evidence" value="ECO:0007669"/>
    <property type="project" value="TreeGrafter"/>
</dbReference>
<dbReference type="GO" id="GO:0042796">
    <property type="term" value="P:snRNA transcription by RNA polymerase III"/>
    <property type="evidence" value="ECO:0007669"/>
    <property type="project" value="TreeGrafter"/>
</dbReference>
<comment type="similarity">
    <text evidence="2">Belongs to the SNAPC3/SRD2 family.</text>
</comment>
<dbReference type="Proteomes" id="UP001415857">
    <property type="component" value="Unassembled WGS sequence"/>
</dbReference>
<dbReference type="GO" id="GO:0001006">
    <property type="term" value="F:RNA polymerase III type 3 promoter sequence-specific DNA binding"/>
    <property type="evidence" value="ECO:0007669"/>
    <property type="project" value="TreeGrafter"/>
</dbReference>
<evidence type="ECO:0000256" key="4">
    <source>
        <dbReference type="ARBA" id="ARBA00023125"/>
    </source>
</evidence>
<dbReference type="PANTHER" id="PTHR13421:SF16">
    <property type="entry name" value="SNRNA-ACTIVATING PROTEIN COMPLEX SUBUNIT 3"/>
    <property type="match status" value="1"/>
</dbReference>
<dbReference type="GO" id="GO:0005634">
    <property type="term" value="C:nucleus"/>
    <property type="evidence" value="ECO:0007669"/>
    <property type="project" value="UniProtKB-SubCell"/>
</dbReference>
<proteinExistence type="inferred from homology"/>
<evidence type="ECO:0000256" key="5">
    <source>
        <dbReference type="ARBA" id="ARBA00023163"/>
    </source>
</evidence>
<dbReference type="Pfam" id="PF12251">
    <property type="entry name" value="SNAPC3"/>
    <property type="match status" value="1"/>
</dbReference>
<evidence type="ECO:0000256" key="3">
    <source>
        <dbReference type="ARBA" id="ARBA00023015"/>
    </source>
</evidence>
<dbReference type="EMBL" id="JBBPBK010000379">
    <property type="protein sequence ID" value="KAK9265502.1"/>
    <property type="molecule type" value="Genomic_DNA"/>
</dbReference>
<gene>
    <name evidence="7" type="ORF">L1049_001740</name>
</gene>
<evidence type="ECO:0000313" key="7">
    <source>
        <dbReference type="EMBL" id="KAK9265502.1"/>
    </source>
</evidence>
<evidence type="ECO:0000256" key="1">
    <source>
        <dbReference type="ARBA" id="ARBA00004123"/>
    </source>
</evidence>
<keyword evidence="8" id="KW-1185">Reference proteome</keyword>
<protein>
    <submittedName>
        <fullName evidence="7">Uncharacterized protein</fullName>
    </submittedName>
</protein>
<reference evidence="7 8" key="1">
    <citation type="journal article" date="2024" name="Plant J.">
        <title>Genome sequences and population genomics reveal climatic adaptation and genomic divergence between two closely related sweetgum species.</title>
        <authorList>
            <person name="Xu W.Q."/>
            <person name="Ren C.Q."/>
            <person name="Zhang X.Y."/>
            <person name="Comes H.P."/>
            <person name="Liu X.H."/>
            <person name="Li Y.G."/>
            <person name="Kettle C.J."/>
            <person name="Jalonen R."/>
            <person name="Gaisberger H."/>
            <person name="Ma Y.Z."/>
            <person name="Qiu Y.X."/>
        </authorList>
    </citation>
    <scope>NUCLEOTIDE SEQUENCE [LARGE SCALE GENOMIC DNA]</scope>
    <source>
        <tissue evidence="7">Leaves</tissue>
    </source>
</reference>
<dbReference type="GO" id="GO:0042795">
    <property type="term" value="P:snRNA transcription by RNA polymerase II"/>
    <property type="evidence" value="ECO:0007669"/>
    <property type="project" value="TreeGrafter"/>
</dbReference>
<evidence type="ECO:0000313" key="8">
    <source>
        <dbReference type="Proteomes" id="UP001415857"/>
    </source>
</evidence>
<dbReference type="AlphaFoldDB" id="A0AAP0N1D4"/>
<evidence type="ECO:0000256" key="6">
    <source>
        <dbReference type="ARBA" id="ARBA00023242"/>
    </source>
</evidence>
<keyword evidence="4" id="KW-0238">DNA-binding</keyword>
<sequence length="95" mass="10910">MTVPVQFSGKIEKLTSLRSTNSATKTQEFLVLGQQTLTELRDNIYCLSDQIMQKAGQHDPSGYFLIEDVFYNDLRDPSAIDYSEPIFDWLKKSKD</sequence>
<comment type="caution">
    <text evidence="7">The sequence shown here is derived from an EMBL/GenBank/DDBJ whole genome shotgun (WGS) entry which is preliminary data.</text>
</comment>
<keyword evidence="5" id="KW-0804">Transcription</keyword>
<keyword evidence="6" id="KW-0539">Nucleus</keyword>
<accession>A0AAP0N1D4</accession>
<name>A0AAP0N1D4_LIQFO</name>
<dbReference type="GO" id="GO:0000978">
    <property type="term" value="F:RNA polymerase II cis-regulatory region sequence-specific DNA binding"/>
    <property type="evidence" value="ECO:0007669"/>
    <property type="project" value="TreeGrafter"/>
</dbReference>
<dbReference type="InterPro" id="IPR022042">
    <property type="entry name" value="snRNA-activating_su3"/>
</dbReference>
<comment type="subcellular location">
    <subcellularLocation>
        <location evidence="1">Nucleus</location>
    </subcellularLocation>
</comment>
<dbReference type="GO" id="GO:0003681">
    <property type="term" value="F:bent DNA binding"/>
    <property type="evidence" value="ECO:0007669"/>
    <property type="project" value="TreeGrafter"/>
</dbReference>